<evidence type="ECO:0000313" key="21">
    <source>
        <dbReference type="Proteomes" id="UP000060699"/>
    </source>
</evidence>
<dbReference type="KEGG" id="rdp:RD2015_3575"/>
<dbReference type="Pfam" id="PF01565">
    <property type="entry name" value="FAD_binding_4"/>
    <property type="match status" value="1"/>
</dbReference>
<comment type="catalytic activity">
    <reaction evidence="18 19">
        <text>UDP-N-acetyl-alpha-D-muramate + NADP(+) = UDP-N-acetyl-3-O-(1-carboxyvinyl)-alpha-D-glucosamine + NADPH + H(+)</text>
        <dbReference type="Rhea" id="RHEA:12248"/>
        <dbReference type="ChEBI" id="CHEBI:15378"/>
        <dbReference type="ChEBI" id="CHEBI:57783"/>
        <dbReference type="ChEBI" id="CHEBI:58349"/>
        <dbReference type="ChEBI" id="CHEBI:68483"/>
        <dbReference type="ChEBI" id="CHEBI:70757"/>
        <dbReference type="EC" id="1.3.1.98"/>
    </reaction>
</comment>
<accession>A0A0U3LIW0</accession>
<evidence type="ECO:0000256" key="19">
    <source>
        <dbReference type="HAMAP-Rule" id="MF_00037"/>
    </source>
</evidence>
<evidence type="ECO:0000313" key="20">
    <source>
        <dbReference type="EMBL" id="ALV08031.1"/>
    </source>
</evidence>
<dbReference type="Pfam" id="PF02873">
    <property type="entry name" value="MurB_C"/>
    <property type="match status" value="1"/>
</dbReference>
<dbReference type="EMBL" id="CP013729">
    <property type="protein sequence ID" value="ALV08031.1"/>
    <property type="molecule type" value="Genomic_DNA"/>
</dbReference>
<dbReference type="PANTHER" id="PTHR21071">
    <property type="entry name" value="UDP-N-ACETYLENOLPYRUVOYLGLUCOSAMINE REDUCTASE"/>
    <property type="match status" value="1"/>
</dbReference>
<dbReference type="NCBIfam" id="TIGR00179">
    <property type="entry name" value="murB"/>
    <property type="match status" value="1"/>
</dbReference>
<keyword evidence="13 19" id="KW-0573">Peptidoglycan synthesis</keyword>
<gene>
    <name evidence="19" type="primary">murB</name>
    <name evidence="20" type="ORF">RD2015_3575</name>
</gene>
<feature type="active site" description="Proton donor" evidence="19">
    <location>
        <position position="256"/>
    </location>
</feature>
<dbReference type="AlphaFoldDB" id="A0A0U3LIW0"/>
<dbReference type="GO" id="GO:0071555">
    <property type="term" value="P:cell wall organization"/>
    <property type="evidence" value="ECO:0007669"/>
    <property type="project" value="UniProtKB-KW"/>
</dbReference>
<comment type="subcellular location">
    <subcellularLocation>
        <location evidence="3 19">Cytoplasm</location>
    </subcellularLocation>
</comment>
<keyword evidence="9 19" id="KW-0285">Flavoprotein</keyword>
<feature type="active site" evidence="19">
    <location>
        <position position="178"/>
    </location>
</feature>
<dbReference type="GO" id="GO:0071949">
    <property type="term" value="F:FAD binding"/>
    <property type="evidence" value="ECO:0007669"/>
    <property type="project" value="InterPro"/>
</dbReference>
<evidence type="ECO:0000256" key="6">
    <source>
        <dbReference type="ARBA" id="ARBA00015188"/>
    </source>
</evidence>
<evidence type="ECO:0000256" key="5">
    <source>
        <dbReference type="ARBA" id="ARBA00012518"/>
    </source>
</evidence>
<evidence type="ECO:0000256" key="1">
    <source>
        <dbReference type="ARBA" id="ARBA00001974"/>
    </source>
</evidence>
<organism evidence="20 21">
    <name type="scientific">Roseateles depolymerans</name>
    <dbReference type="NCBI Taxonomy" id="76731"/>
    <lineage>
        <taxon>Bacteria</taxon>
        <taxon>Pseudomonadati</taxon>
        <taxon>Pseudomonadota</taxon>
        <taxon>Betaproteobacteria</taxon>
        <taxon>Burkholderiales</taxon>
        <taxon>Sphaerotilaceae</taxon>
        <taxon>Roseateles</taxon>
    </lineage>
</organism>
<dbReference type="Proteomes" id="UP000060699">
    <property type="component" value="Chromosome"/>
</dbReference>
<comment type="similarity">
    <text evidence="19">Belongs to the MurB family.</text>
</comment>
<dbReference type="Gene3D" id="3.30.465.10">
    <property type="match status" value="1"/>
</dbReference>
<protein>
    <recommendedName>
        <fullName evidence="6 19">UDP-N-acetylenolpyruvoylglucosamine reductase</fullName>
        <ecNumber evidence="5 19">1.3.1.98</ecNumber>
    </recommendedName>
    <alternativeName>
        <fullName evidence="17 19">UDP-N-acetylmuramate dehydrogenase</fullName>
    </alternativeName>
</protein>
<dbReference type="GO" id="GO:0008762">
    <property type="term" value="F:UDP-N-acetylmuramate dehydrogenase activity"/>
    <property type="evidence" value="ECO:0007669"/>
    <property type="project" value="UniProtKB-UniRule"/>
</dbReference>
<dbReference type="SUPFAM" id="SSF56194">
    <property type="entry name" value="Uridine diphospho-N-Acetylenolpyruvylglucosamine reductase, MurB, C-terminal domain"/>
    <property type="match status" value="1"/>
</dbReference>
<dbReference type="HAMAP" id="MF_00037">
    <property type="entry name" value="MurB"/>
    <property type="match status" value="1"/>
</dbReference>
<dbReference type="SUPFAM" id="SSF56176">
    <property type="entry name" value="FAD-binding/transporter-associated domain-like"/>
    <property type="match status" value="1"/>
</dbReference>
<keyword evidence="15 19" id="KW-0131">Cell cycle</keyword>
<dbReference type="InterPro" id="IPR016167">
    <property type="entry name" value="FAD-bd_PCMH_sub1"/>
</dbReference>
<dbReference type="InterPro" id="IPR016169">
    <property type="entry name" value="FAD-bd_PCMH_sub2"/>
</dbReference>
<comment type="function">
    <text evidence="2 19">Cell wall formation.</text>
</comment>
<dbReference type="GO" id="GO:0009252">
    <property type="term" value="P:peptidoglycan biosynthetic process"/>
    <property type="evidence" value="ECO:0007669"/>
    <property type="project" value="UniProtKB-UniRule"/>
</dbReference>
<dbReference type="InterPro" id="IPR003170">
    <property type="entry name" value="MurB"/>
</dbReference>
<evidence type="ECO:0000256" key="11">
    <source>
        <dbReference type="ARBA" id="ARBA00022857"/>
    </source>
</evidence>
<evidence type="ECO:0000256" key="14">
    <source>
        <dbReference type="ARBA" id="ARBA00023002"/>
    </source>
</evidence>
<evidence type="ECO:0000256" key="15">
    <source>
        <dbReference type="ARBA" id="ARBA00023306"/>
    </source>
</evidence>
<evidence type="ECO:0000256" key="16">
    <source>
        <dbReference type="ARBA" id="ARBA00023316"/>
    </source>
</evidence>
<dbReference type="NCBIfam" id="NF010478">
    <property type="entry name" value="PRK13903.1"/>
    <property type="match status" value="1"/>
</dbReference>
<evidence type="ECO:0000256" key="10">
    <source>
        <dbReference type="ARBA" id="ARBA00022827"/>
    </source>
</evidence>
<comment type="pathway">
    <text evidence="4 19">Cell wall biogenesis; peptidoglycan biosynthesis.</text>
</comment>
<keyword evidence="12 19" id="KW-0133">Cell shape</keyword>
<evidence type="ECO:0000256" key="7">
    <source>
        <dbReference type="ARBA" id="ARBA00022490"/>
    </source>
</evidence>
<evidence type="ECO:0000256" key="12">
    <source>
        <dbReference type="ARBA" id="ARBA00022960"/>
    </source>
</evidence>
<evidence type="ECO:0000256" key="13">
    <source>
        <dbReference type="ARBA" id="ARBA00022984"/>
    </source>
</evidence>
<dbReference type="GO" id="GO:0008360">
    <property type="term" value="P:regulation of cell shape"/>
    <property type="evidence" value="ECO:0007669"/>
    <property type="project" value="UniProtKB-KW"/>
</dbReference>
<feature type="active site" evidence="19">
    <location>
        <position position="352"/>
    </location>
</feature>
<sequence length="356" mass="38765">MQSAPTTPPTERRDGLLIETDVNLKPYNTFGLPAVARRLVRIREELDVRRVVDHPELGRASKFVLGGGSNLVLTRDVDAVVLKMEIPGLQVEERDDAWIIEAGAGVSWHEAVAFSLDQGVPGLENLALIPGTVGAAPVQNIGAYGIEVKDRLENVDVVDLTTGRRVTLPASVCNFGYRDSVFKQTGFGGLAGKSVITKVRLRCPKPWVPQLGYLDLERKMAETGITAPSARQIFDWVCEIRRAKLPDPARIGNAGSFFKNPVVSAEQCRDIIARDPHIVHYPMPDGSFKLAAGWLIDACGWKGKSVGGAAVYDRQALVLVNRGEARGAEVVTLARAIQESVYGRFGIRLEPEPVVI</sequence>
<evidence type="ECO:0000256" key="17">
    <source>
        <dbReference type="ARBA" id="ARBA00031026"/>
    </source>
</evidence>
<dbReference type="Gene3D" id="3.90.78.10">
    <property type="entry name" value="UDP-N-acetylenolpyruvoylglucosamine reductase, C-terminal domain"/>
    <property type="match status" value="1"/>
</dbReference>
<evidence type="ECO:0000256" key="8">
    <source>
        <dbReference type="ARBA" id="ARBA00022618"/>
    </source>
</evidence>
<comment type="cofactor">
    <cofactor evidence="1 19">
        <name>FAD</name>
        <dbReference type="ChEBI" id="CHEBI:57692"/>
    </cofactor>
</comment>
<dbReference type="EC" id="1.3.1.98" evidence="5 19"/>
<dbReference type="InterPro" id="IPR006094">
    <property type="entry name" value="Oxid_FAD_bind_N"/>
</dbReference>
<keyword evidence="7 19" id="KW-0963">Cytoplasm</keyword>
<reference evidence="20 21" key="1">
    <citation type="submission" date="2015-12" db="EMBL/GenBank/DDBJ databases">
        <title>Complete genome of Roseateles depolymerans KCTC 42856.</title>
        <authorList>
            <person name="Kim K.M."/>
        </authorList>
    </citation>
    <scope>NUCLEOTIDE SEQUENCE [LARGE SCALE GENOMIC DNA]</scope>
    <source>
        <strain evidence="20 21">KCTC 42856</strain>
    </source>
</reference>
<dbReference type="PROSITE" id="PS51387">
    <property type="entry name" value="FAD_PCMH"/>
    <property type="match status" value="1"/>
</dbReference>
<evidence type="ECO:0000256" key="4">
    <source>
        <dbReference type="ARBA" id="ARBA00004752"/>
    </source>
</evidence>
<keyword evidence="21" id="KW-1185">Reference proteome</keyword>
<evidence type="ECO:0000256" key="3">
    <source>
        <dbReference type="ARBA" id="ARBA00004496"/>
    </source>
</evidence>
<dbReference type="NCBIfam" id="NF000755">
    <property type="entry name" value="PRK00046.1"/>
    <property type="match status" value="1"/>
</dbReference>
<dbReference type="GO" id="GO:0005829">
    <property type="term" value="C:cytosol"/>
    <property type="evidence" value="ECO:0007669"/>
    <property type="project" value="TreeGrafter"/>
</dbReference>
<dbReference type="InterPro" id="IPR016166">
    <property type="entry name" value="FAD-bd_PCMH"/>
</dbReference>
<dbReference type="PATRIC" id="fig|76731.3.peg.3663"/>
<dbReference type="PANTHER" id="PTHR21071:SF4">
    <property type="entry name" value="UDP-N-ACETYLENOLPYRUVOYLGLUCOSAMINE REDUCTASE"/>
    <property type="match status" value="1"/>
</dbReference>
<dbReference type="InterPro" id="IPR036635">
    <property type="entry name" value="MurB_C_sf"/>
</dbReference>
<evidence type="ECO:0000256" key="2">
    <source>
        <dbReference type="ARBA" id="ARBA00003921"/>
    </source>
</evidence>
<dbReference type="GO" id="GO:0051301">
    <property type="term" value="P:cell division"/>
    <property type="evidence" value="ECO:0007669"/>
    <property type="project" value="UniProtKB-KW"/>
</dbReference>
<keyword evidence="10 19" id="KW-0274">FAD</keyword>
<evidence type="ECO:0000256" key="9">
    <source>
        <dbReference type="ARBA" id="ARBA00022630"/>
    </source>
</evidence>
<keyword evidence="14 19" id="KW-0560">Oxidoreductase</keyword>
<keyword evidence="11 19" id="KW-0521">NADP</keyword>
<dbReference type="STRING" id="76731.RD2015_3575"/>
<dbReference type="InterPro" id="IPR011601">
    <property type="entry name" value="MurB_C"/>
</dbReference>
<name>A0A0U3LIW0_9BURK</name>
<dbReference type="InterPro" id="IPR036318">
    <property type="entry name" value="FAD-bd_PCMH-like_sf"/>
</dbReference>
<proteinExistence type="inferred from homology"/>
<dbReference type="UniPathway" id="UPA00219"/>
<evidence type="ECO:0000256" key="18">
    <source>
        <dbReference type="ARBA" id="ARBA00048914"/>
    </source>
</evidence>
<keyword evidence="8 19" id="KW-0132">Cell division</keyword>
<dbReference type="Gene3D" id="3.30.43.10">
    <property type="entry name" value="Uridine Diphospho-n-acetylenolpyruvylglucosamine Reductase, domain 2"/>
    <property type="match status" value="1"/>
</dbReference>
<keyword evidence="16 19" id="KW-0961">Cell wall biogenesis/degradation</keyword>